<dbReference type="EMBL" id="JAQIBD010000003">
    <property type="protein sequence ID" value="MDM5272396.1"/>
    <property type="molecule type" value="Genomic_DNA"/>
</dbReference>
<feature type="domain" description="Helix-hairpin-helix DNA-binding motif class 1" evidence="2">
    <location>
        <begin position="60"/>
        <end position="79"/>
    </location>
</feature>
<evidence type="ECO:0000313" key="3">
    <source>
        <dbReference type="EMBL" id="MDM5272396.1"/>
    </source>
</evidence>
<name>A0ABT7QZY0_9BACT</name>
<dbReference type="SMART" id="SM00278">
    <property type="entry name" value="HhH1"/>
    <property type="match status" value="2"/>
</dbReference>
<dbReference type="Proteomes" id="UP001169069">
    <property type="component" value="Unassembled WGS sequence"/>
</dbReference>
<dbReference type="PANTHER" id="PTHR21180">
    <property type="entry name" value="ENDONUCLEASE/EXONUCLEASE/PHOSPHATASE FAMILY DOMAIN-CONTAINING PROTEIN 1"/>
    <property type="match status" value="1"/>
</dbReference>
<evidence type="ECO:0000256" key="1">
    <source>
        <dbReference type="SAM" id="SignalP"/>
    </source>
</evidence>
<dbReference type="RefSeq" id="WP_289414197.1">
    <property type="nucleotide sequence ID" value="NZ_JAQIBD010000003.1"/>
</dbReference>
<keyword evidence="1" id="KW-0732">Signal</keyword>
<dbReference type="SUPFAM" id="SSF47781">
    <property type="entry name" value="RuvA domain 2-like"/>
    <property type="match status" value="1"/>
</dbReference>
<reference evidence="3" key="1">
    <citation type="submission" date="2023-01" db="EMBL/GenBank/DDBJ databases">
        <title>Sulfurovum sp. zt1-1 genome assembly.</title>
        <authorList>
            <person name="Wang J."/>
        </authorList>
    </citation>
    <scope>NUCLEOTIDE SEQUENCE</scope>
    <source>
        <strain evidence="3">Zt1-1</strain>
    </source>
</reference>
<feature type="domain" description="Helix-hairpin-helix DNA-binding motif class 1" evidence="2">
    <location>
        <begin position="31"/>
        <end position="50"/>
    </location>
</feature>
<proteinExistence type="predicted"/>
<keyword evidence="4" id="KW-1185">Reference proteome</keyword>
<dbReference type="PANTHER" id="PTHR21180:SF32">
    <property type="entry name" value="ENDONUCLEASE_EXONUCLEASE_PHOSPHATASE FAMILY DOMAIN-CONTAINING PROTEIN 1"/>
    <property type="match status" value="1"/>
</dbReference>
<evidence type="ECO:0000313" key="4">
    <source>
        <dbReference type="Proteomes" id="UP001169069"/>
    </source>
</evidence>
<dbReference type="Pfam" id="PF12836">
    <property type="entry name" value="HHH_3"/>
    <property type="match status" value="1"/>
</dbReference>
<feature type="signal peptide" evidence="1">
    <location>
        <begin position="1"/>
        <end position="19"/>
    </location>
</feature>
<gene>
    <name evidence="3" type="ORF">PGH07_09415</name>
</gene>
<evidence type="ECO:0000259" key="2">
    <source>
        <dbReference type="SMART" id="SM00278"/>
    </source>
</evidence>
<accession>A0ABT7QZY0</accession>
<dbReference type="InterPro" id="IPR010994">
    <property type="entry name" value="RuvA_2-like"/>
</dbReference>
<protein>
    <submittedName>
        <fullName evidence="3">Helix-hairpin-helix domain-containing protein</fullName>
    </submittedName>
</protein>
<comment type="caution">
    <text evidence="3">The sequence shown here is derived from an EMBL/GenBank/DDBJ whole genome shotgun (WGS) entry which is preliminary data.</text>
</comment>
<feature type="chain" id="PRO_5047256643" evidence="1">
    <location>
        <begin position="20"/>
        <end position="86"/>
    </location>
</feature>
<dbReference type="Gene3D" id="1.10.150.320">
    <property type="entry name" value="Photosystem II 12 kDa extrinsic protein"/>
    <property type="match status" value="1"/>
</dbReference>
<dbReference type="InterPro" id="IPR003583">
    <property type="entry name" value="Hlx-hairpin-Hlx_DNA-bd_motif"/>
</dbReference>
<sequence length="86" mass="9211">MFKKMILGALLFAGTSLMAMSVSELNKDSKEELMAIKGIGAAKAEAIIKERNNAAFKSVDDLARVKGIGNAIVENVKNDVKSKQKA</sequence>
<organism evidence="3 4">
    <name type="scientific">Sulfurovum zhangzhouensis</name>
    <dbReference type="NCBI Taxonomy" id="3019067"/>
    <lineage>
        <taxon>Bacteria</taxon>
        <taxon>Pseudomonadati</taxon>
        <taxon>Campylobacterota</taxon>
        <taxon>Epsilonproteobacteria</taxon>
        <taxon>Campylobacterales</taxon>
        <taxon>Sulfurovaceae</taxon>
        <taxon>Sulfurovum</taxon>
    </lineage>
</organism>
<dbReference type="InterPro" id="IPR051675">
    <property type="entry name" value="Endo/Exo/Phosphatase_dom_1"/>
</dbReference>